<keyword evidence="3" id="KW-0396">Initiation factor</keyword>
<accession>A0A3B0BCL6</accession>
<feature type="transmembrane region" description="Helical" evidence="2">
    <location>
        <begin position="327"/>
        <end position="345"/>
    </location>
</feature>
<keyword evidence="2" id="KW-0812">Transmembrane</keyword>
<feature type="transmembrane region" description="Helical" evidence="2">
    <location>
        <begin position="107"/>
        <end position="129"/>
    </location>
</feature>
<evidence type="ECO:0000313" key="3">
    <source>
        <dbReference type="EMBL" id="RKN70412.1"/>
    </source>
</evidence>
<feature type="region of interest" description="Disordered" evidence="1">
    <location>
        <begin position="1"/>
        <end position="20"/>
    </location>
</feature>
<organism evidence="3 4">
    <name type="scientific">Streptomyces klenkii</name>
    <dbReference type="NCBI Taxonomy" id="1420899"/>
    <lineage>
        <taxon>Bacteria</taxon>
        <taxon>Bacillati</taxon>
        <taxon>Actinomycetota</taxon>
        <taxon>Actinomycetes</taxon>
        <taxon>Kitasatosporales</taxon>
        <taxon>Streptomycetaceae</taxon>
        <taxon>Streptomyces</taxon>
    </lineage>
</organism>
<feature type="transmembrane region" description="Helical" evidence="2">
    <location>
        <begin position="230"/>
        <end position="251"/>
    </location>
</feature>
<feature type="transmembrane region" description="Helical" evidence="2">
    <location>
        <begin position="150"/>
        <end position="175"/>
    </location>
</feature>
<keyword evidence="2" id="KW-0472">Membrane</keyword>
<gene>
    <name evidence="3" type="ORF">D7231_21370</name>
</gene>
<feature type="transmembrane region" description="Helical" evidence="2">
    <location>
        <begin position="204"/>
        <end position="223"/>
    </location>
</feature>
<sequence length="353" mass="37532">MSTTAETAAETAAEATATATTIDRAARPPRSLGVAWVVWRQHRTTAWIALAVLAALCAELLWLRGAMTAYLAEHGLNVPCTQGGDACAAHQAAAEGFLSRYSGLLTYNGHVLEFLPLLAGMIVAGPVIARELESGTYKVVWTQSVSPLRWFAAKLALPVLALLAGASVLAAVYSWTWSSARLLERDWIVHGPRWYETFDALGPAPVAGVLAGCALGALAGLLVRRTLPAMAATAAACLLLYWPLTAVRPYLTDPVTETVPVSAGYPPAVQAGDSWRYERGMTTPSGGRMPDAGCAVNFSIQRCVTDHGATGWYVDYHPASHFRRLQWTQAGIVTGAAALLAAGAVRRVRRLSP</sequence>
<feature type="transmembrane region" description="Helical" evidence="2">
    <location>
        <begin position="46"/>
        <end position="63"/>
    </location>
</feature>
<proteinExistence type="predicted"/>
<evidence type="ECO:0000256" key="1">
    <source>
        <dbReference type="SAM" id="MobiDB-lite"/>
    </source>
</evidence>
<dbReference type="Proteomes" id="UP000270343">
    <property type="component" value="Unassembled WGS sequence"/>
</dbReference>
<comment type="caution">
    <text evidence="3">The sequence shown here is derived from an EMBL/GenBank/DDBJ whole genome shotgun (WGS) entry which is preliminary data.</text>
</comment>
<protein>
    <submittedName>
        <fullName evidence="3">Translation initiation factor IF-2</fullName>
    </submittedName>
</protein>
<name>A0A3B0BCL6_9ACTN</name>
<keyword evidence="4" id="KW-1185">Reference proteome</keyword>
<keyword evidence="2" id="KW-1133">Transmembrane helix</keyword>
<keyword evidence="3" id="KW-0648">Protein biosynthesis</keyword>
<evidence type="ECO:0000313" key="4">
    <source>
        <dbReference type="Proteomes" id="UP000270343"/>
    </source>
</evidence>
<dbReference type="RefSeq" id="WP_120757076.1">
    <property type="nucleotide sequence ID" value="NZ_RBAM01000008.1"/>
</dbReference>
<evidence type="ECO:0000256" key="2">
    <source>
        <dbReference type="SAM" id="Phobius"/>
    </source>
</evidence>
<dbReference type="GO" id="GO:0003743">
    <property type="term" value="F:translation initiation factor activity"/>
    <property type="evidence" value="ECO:0007669"/>
    <property type="project" value="UniProtKB-KW"/>
</dbReference>
<reference evidence="3 4" key="1">
    <citation type="journal article" date="2015" name="Antonie Van Leeuwenhoek">
        <title>Streptomyces klenkii sp. nov., isolated from deep marine sediment.</title>
        <authorList>
            <person name="Veyisoglu A."/>
            <person name="Sahin N."/>
        </authorList>
    </citation>
    <scope>NUCLEOTIDE SEQUENCE [LARGE SCALE GENOMIC DNA]</scope>
    <source>
        <strain evidence="3 4">KCTC 29202</strain>
    </source>
</reference>
<dbReference type="AlphaFoldDB" id="A0A3B0BCL6"/>
<dbReference type="EMBL" id="RBAM01000008">
    <property type="protein sequence ID" value="RKN70412.1"/>
    <property type="molecule type" value="Genomic_DNA"/>
</dbReference>
<dbReference type="OrthoDB" id="3579673at2"/>